<feature type="transmembrane region" description="Helical" evidence="2">
    <location>
        <begin position="89"/>
        <end position="109"/>
    </location>
</feature>
<gene>
    <name evidence="3" type="ORF">RDB_LOCUS120756</name>
</gene>
<proteinExistence type="predicted"/>
<name>A0A8H2XVW3_9AGAM</name>
<feature type="region of interest" description="Disordered" evidence="1">
    <location>
        <begin position="512"/>
        <end position="591"/>
    </location>
</feature>
<evidence type="ECO:0000313" key="4">
    <source>
        <dbReference type="Proteomes" id="UP000663846"/>
    </source>
</evidence>
<feature type="compositionally biased region" description="Polar residues" evidence="1">
    <location>
        <begin position="369"/>
        <end position="393"/>
    </location>
</feature>
<feature type="compositionally biased region" description="Polar residues" evidence="1">
    <location>
        <begin position="539"/>
        <end position="550"/>
    </location>
</feature>
<keyword evidence="2" id="KW-0472">Membrane</keyword>
<sequence>MSLLCLSLAATLRCAGIPRTQSIVLIIPPVLEAIISLFLIWTVWRNGRKRWLLIIEAWMFLILAILDYVSHALVRGMWSVSVFEPMDKAVGVLSGIPILAYTSFLFLLIRSDLLPTISPSILRTTFQFTLISLIPPTLMSHELGSLLGVSYRINTITLIPETGFANLTTRSLSYAFTTSAIVILSSFQLLIFLLCTWRISQAWDRASQPVFISAMGGRTRSNSTSTSYLGDERGIRGLSWLALGLAIGATETLLSLGPQTFVLVLVRRILRILSRASLIYALYRGSSDGFSNLEEGKTGIKKLISHPRFSTFAQLTPTATSFYNQRNPTSDPSTPHSRVTVMYDQKSAPVLQMRFSGLDVPDSSEFRTRSGSVGTSVYGNAGHSTRTGVSRSRTLSEKRSGPPLASIQIPPSAVLAGVVATQSANSSRSSVVLPVPGLASQTRLALGSRNRSSSTQSSSRNRSNSNLGSSEEPGSYERSTSIEGVRELTNQFPVIPPRVTIRRGPTQLAYAVQEEDEVDSSSSGRGQARGRGHARTDTADSNLSALSGMSSPRRKPVPAHTPGGTIIELPKTGQAQETNRPGIQESNSGERVVVETHSALFPPERYDYTSSRASSDSGTLTFTATGTPSPAEILTGRPAKLAERVAQLERQQRLSGEEHAWMMRASQVPVPMSQSVVSRTPELNTVADFESSRVELEGVASPKSAWSAQPRGSVLGLDIGQASLRPGSNVEGWGRKLSDSDPSQVPPSLRALTTEEARAGDDSRWRDTQIQRHEPEFVRRSLVSNRSRHEHDPFAGDEPHAL</sequence>
<evidence type="ECO:0000313" key="3">
    <source>
        <dbReference type="EMBL" id="CAE6436060.1"/>
    </source>
</evidence>
<feature type="transmembrane region" description="Helical" evidence="2">
    <location>
        <begin position="51"/>
        <end position="69"/>
    </location>
</feature>
<feature type="compositionally biased region" description="Polar residues" evidence="1">
    <location>
        <begin position="477"/>
        <end position="489"/>
    </location>
</feature>
<evidence type="ECO:0008006" key="5">
    <source>
        <dbReference type="Google" id="ProtNLM"/>
    </source>
</evidence>
<feature type="compositionally biased region" description="Basic and acidic residues" evidence="1">
    <location>
        <begin position="753"/>
        <end position="779"/>
    </location>
</feature>
<keyword evidence="2" id="KW-0812">Transmembrane</keyword>
<keyword evidence="2" id="KW-1133">Transmembrane helix</keyword>
<feature type="transmembrane region" description="Helical" evidence="2">
    <location>
        <begin position="174"/>
        <end position="195"/>
    </location>
</feature>
<feature type="region of interest" description="Disordered" evidence="1">
    <location>
        <begin position="362"/>
        <end position="408"/>
    </location>
</feature>
<feature type="compositionally biased region" description="Polar residues" evidence="1">
    <location>
        <begin position="573"/>
        <end position="589"/>
    </location>
</feature>
<feature type="compositionally biased region" description="Low complexity" evidence="1">
    <location>
        <begin position="448"/>
        <end position="470"/>
    </location>
</feature>
<feature type="region of interest" description="Disordered" evidence="1">
    <location>
        <begin position="443"/>
        <end position="489"/>
    </location>
</feature>
<dbReference type="AlphaFoldDB" id="A0A8H2XVW3"/>
<evidence type="ECO:0000256" key="1">
    <source>
        <dbReference type="SAM" id="MobiDB-lite"/>
    </source>
</evidence>
<dbReference type="EMBL" id="CAJMWS010000344">
    <property type="protein sequence ID" value="CAE6436060.1"/>
    <property type="molecule type" value="Genomic_DNA"/>
</dbReference>
<comment type="caution">
    <text evidence="3">The sequence shown here is derived from an EMBL/GenBank/DDBJ whole genome shotgun (WGS) entry which is preliminary data.</text>
</comment>
<accession>A0A8H2XVW3</accession>
<feature type="transmembrane region" description="Helical" evidence="2">
    <location>
        <begin position="24"/>
        <end position="44"/>
    </location>
</feature>
<protein>
    <recommendedName>
        <fullName evidence="5">Transmembrane protein</fullName>
    </recommendedName>
</protein>
<evidence type="ECO:0000256" key="2">
    <source>
        <dbReference type="SAM" id="Phobius"/>
    </source>
</evidence>
<feature type="compositionally biased region" description="Basic and acidic residues" evidence="1">
    <location>
        <begin position="787"/>
        <end position="802"/>
    </location>
</feature>
<dbReference type="Proteomes" id="UP000663846">
    <property type="component" value="Unassembled WGS sequence"/>
</dbReference>
<organism evidence="3 4">
    <name type="scientific">Rhizoctonia solani</name>
    <dbReference type="NCBI Taxonomy" id="456999"/>
    <lineage>
        <taxon>Eukaryota</taxon>
        <taxon>Fungi</taxon>
        <taxon>Dikarya</taxon>
        <taxon>Basidiomycota</taxon>
        <taxon>Agaricomycotina</taxon>
        <taxon>Agaricomycetes</taxon>
        <taxon>Cantharellales</taxon>
        <taxon>Ceratobasidiaceae</taxon>
        <taxon>Rhizoctonia</taxon>
    </lineage>
</organism>
<reference evidence="3" key="1">
    <citation type="submission" date="2021-01" db="EMBL/GenBank/DDBJ databases">
        <authorList>
            <person name="Kaushik A."/>
        </authorList>
    </citation>
    <scope>NUCLEOTIDE SEQUENCE</scope>
    <source>
        <strain evidence="3">AG1-1C</strain>
    </source>
</reference>
<feature type="region of interest" description="Disordered" evidence="1">
    <location>
        <begin position="730"/>
        <end position="802"/>
    </location>
</feature>